<dbReference type="Proteomes" id="UP000095349">
    <property type="component" value="Chromosome"/>
</dbReference>
<feature type="signal peptide" evidence="1">
    <location>
        <begin position="1"/>
        <end position="18"/>
    </location>
</feature>
<accession>A0A1D8G127</accession>
<feature type="chain" id="PRO_5038697258" description="Lipoprotein" evidence="1">
    <location>
        <begin position="19"/>
        <end position="179"/>
    </location>
</feature>
<sequence length="179" mass="19117">MLKAKTGASALLISLALAPLTGCGMNDTENTGNTVPSAGTSTSKAAADRLKEVSGEVHGLIGVKGRASDSSPGVSECAGKDREKFFRVFHTWSFYPDSPGQLGEAMERLKEELPKNGWKIVEYGPDTSKNKNLSLTADHDGKKTSVNVSQRAKNDPPKLSLMLVSGCYETPAGQEIERF</sequence>
<dbReference type="AlphaFoldDB" id="A0A1D8G127"/>
<evidence type="ECO:0000313" key="3">
    <source>
        <dbReference type="Proteomes" id="UP000095349"/>
    </source>
</evidence>
<evidence type="ECO:0000256" key="1">
    <source>
        <dbReference type="SAM" id="SignalP"/>
    </source>
</evidence>
<organism evidence="2 3">
    <name type="scientific">Streptomyces rubrolavendulae</name>
    <dbReference type="NCBI Taxonomy" id="285473"/>
    <lineage>
        <taxon>Bacteria</taxon>
        <taxon>Bacillati</taxon>
        <taxon>Actinomycetota</taxon>
        <taxon>Actinomycetes</taxon>
        <taxon>Kitasatosporales</taxon>
        <taxon>Streptomycetaceae</taxon>
        <taxon>Streptomyces</taxon>
    </lineage>
</organism>
<dbReference type="EMBL" id="CP017316">
    <property type="protein sequence ID" value="AOT59133.1"/>
    <property type="molecule type" value="Genomic_DNA"/>
</dbReference>
<protein>
    <recommendedName>
        <fullName evidence="4">Lipoprotein</fullName>
    </recommendedName>
</protein>
<proteinExistence type="predicted"/>
<evidence type="ECO:0008006" key="4">
    <source>
        <dbReference type="Google" id="ProtNLM"/>
    </source>
</evidence>
<reference evidence="2 3" key="1">
    <citation type="submission" date="2016-09" db="EMBL/GenBank/DDBJ databases">
        <title>Streptomyces rubrolavendulae MJM4426 Genome sequencing and assembly.</title>
        <authorList>
            <person name="Kim J.-G."/>
        </authorList>
    </citation>
    <scope>NUCLEOTIDE SEQUENCE [LARGE SCALE GENOMIC DNA]</scope>
    <source>
        <strain evidence="2 3">MJM4426</strain>
    </source>
</reference>
<keyword evidence="3" id="KW-1185">Reference proteome</keyword>
<keyword evidence="1" id="KW-0732">Signal</keyword>
<name>A0A1D8G127_9ACTN</name>
<dbReference type="KEGG" id="srn:A4G23_01965"/>
<dbReference type="PATRIC" id="fig|285473.5.peg.2044"/>
<evidence type="ECO:0000313" key="2">
    <source>
        <dbReference type="EMBL" id="AOT59133.1"/>
    </source>
</evidence>
<gene>
    <name evidence="2" type="ORF">A4G23_01965</name>
</gene>
<dbReference type="STRING" id="285473.A4G23_01965"/>